<comment type="caution">
    <text evidence="3">The sequence shown here is derived from an EMBL/GenBank/DDBJ whole genome shotgun (WGS) entry which is preliminary data.</text>
</comment>
<dbReference type="InterPro" id="IPR011041">
    <property type="entry name" value="Quinoprot_gluc/sorb_DH_b-prop"/>
</dbReference>
<dbReference type="Gene3D" id="2.120.10.30">
    <property type="entry name" value="TolB, C-terminal domain"/>
    <property type="match status" value="1"/>
</dbReference>
<dbReference type="EMBL" id="JAGQHR010000596">
    <property type="protein sequence ID" value="MCA9729171.1"/>
    <property type="molecule type" value="Genomic_DNA"/>
</dbReference>
<proteinExistence type="predicted"/>
<dbReference type="Pfam" id="PF13860">
    <property type="entry name" value="FlgD_ig"/>
    <property type="match status" value="1"/>
</dbReference>
<dbReference type="AlphaFoldDB" id="A0A956M3G6"/>
<accession>A0A956M3G6</accession>
<reference evidence="3" key="1">
    <citation type="submission" date="2020-04" db="EMBL/GenBank/DDBJ databases">
        <authorList>
            <person name="Zhang T."/>
        </authorList>
    </citation>
    <scope>NUCLEOTIDE SEQUENCE</scope>
    <source>
        <strain evidence="3">HKST-UBA01</strain>
    </source>
</reference>
<protein>
    <submittedName>
        <fullName evidence="3">PQQ-dependent sugar dehydrogenase</fullName>
    </submittedName>
</protein>
<sequence>EIWDYGVRNPWRYSFDKMNGDLYIADVGQGSWEEVDFEPFDSGGGVNYGWRLMEGMHCYNPPSGCNDGSLTLPIHEYSHSSGISITGGYVYRGLEVGELQGEYFFADFGFSTIWSLHHDGAGGNVVVTNRTSQLAPGGGLSINAISSFGQGPNGELYICDRGGATTGEVFKLVADPADAPIPSVTVPGLTIQLRSSNPFTASSPLQFAVQMQNAGEVSIDVVGPRGQRVRTLTSGSLAPGAHLFTWDGRDDDGRTANSGVFFLRASSANQTATQKVQFLQ</sequence>
<feature type="non-terminal residue" evidence="3">
    <location>
        <position position="1"/>
    </location>
</feature>
<evidence type="ECO:0000259" key="2">
    <source>
        <dbReference type="Pfam" id="PF13860"/>
    </source>
</evidence>
<feature type="domain" description="FlgD/Vpr Ig-like" evidence="2">
    <location>
        <begin position="200"/>
        <end position="269"/>
    </location>
</feature>
<organism evidence="3 4">
    <name type="scientific">Eiseniibacteriota bacterium</name>
    <dbReference type="NCBI Taxonomy" id="2212470"/>
    <lineage>
        <taxon>Bacteria</taxon>
        <taxon>Candidatus Eiseniibacteriota</taxon>
    </lineage>
</organism>
<dbReference type="Pfam" id="PF07995">
    <property type="entry name" value="GSDH"/>
    <property type="match status" value="1"/>
</dbReference>
<dbReference type="InterPro" id="IPR025965">
    <property type="entry name" value="FlgD/Vpr_Ig-like"/>
</dbReference>
<dbReference type="PANTHER" id="PTHR19328:SF75">
    <property type="entry name" value="ALDOSE SUGAR DEHYDROGENASE YLII"/>
    <property type="match status" value="1"/>
</dbReference>
<dbReference type="InterPro" id="IPR011042">
    <property type="entry name" value="6-blade_b-propeller_TolB-like"/>
</dbReference>
<reference evidence="3" key="2">
    <citation type="journal article" date="2021" name="Microbiome">
        <title>Successional dynamics and alternative stable states in a saline activated sludge microbial community over 9 years.</title>
        <authorList>
            <person name="Wang Y."/>
            <person name="Ye J."/>
            <person name="Ju F."/>
            <person name="Liu L."/>
            <person name="Boyd J.A."/>
            <person name="Deng Y."/>
            <person name="Parks D.H."/>
            <person name="Jiang X."/>
            <person name="Yin X."/>
            <person name="Woodcroft B.J."/>
            <person name="Tyson G.W."/>
            <person name="Hugenholtz P."/>
            <person name="Polz M.F."/>
            <person name="Zhang T."/>
        </authorList>
    </citation>
    <scope>NUCLEOTIDE SEQUENCE</scope>
    <source>
        <strain evidence="3">HKST-UBA01</strain>
    </source>
</reference>
<evidence type="ECO:0000259" key="1">
    <source>
        <dbReference type="Pfam" id="PF07995"/>
    </source>
</evidence>
<evidence type="ECO:0000313" key="3">
    <source>
        <dbReference type="EMBL" id="MCA9729171.1"/>
    </source>
</evidence>
<gene>
    <name evidence="3" type="ORF">KC729_15895</name>
</gene>
<evidence type="ECO:0000313" key="4">
    <source>
        <dbReference type="Proteomes" id="UP000697710"/>
    </source>
</evidence>
<dbReference type="SUPFAM" id="SSF50952">
    <property type="entry name" value="Soluble quinoprotein glucose dehydrogenase"/>
    <property type="match status" value="1"/>
</dbReference>
<dbReference type="InterPro" id="IPR012938">
    <property type="entry name" value="Glc/Sorbosone_DH"/>
</dbReference>
<name>A0A956M3G6_UNCEI</name>
<dbReference type="Gene3D" id="2.60.40.4070">
    <property type="match status" value="1"/>
</dbReference>
<dbReference type="Proteomes" id="UP000697710">
    <property type="component" value="Unassembled WGS sequence"/>
</dbReference>
<dbReference type="PANTHER" id="PTHR19328">
    <property type="entry name" value="HEDGEHOG-INTERACTING PROTEIN"/>
    <property type="match status" value="1"/>
</dbReference>
<feature type="domain" description="Glucose/Sorbosone dehydrogenase" evidence="1">
    <location>
        <begin position="1"/>
        <end position="160"/>
    </location>
</feature>